<evidence type="ECO:0000313" key="1">
    <source>
        <dbReference type="EMBL" id="EER33488.1"/>
    </source>
</evidence>
<gene>
    <name evidence="1" type="ORF">CTRG_02306</name>
</gene>
<dbReference type="EMBL" id="GG692397">
    <property type="protein sequence ID" value="EER33488.1"/>
    <property type="molecule type" value="Genomic_DNA"/>
</dbReference>
<proteinExistence type="predicted"/>
<organism evidence="1 2">
    <name type="scientific">Candida tropicalis (strain ATCC MYA-3404 / T1)</name>
    <name type="common">Yeast</name>
    <dbReference type="NCBI Taxonomy" id="294747"/>
    <lineage>
        <taxon>Eukaryota</taxon>
        <taxon>Fungi</taxon>
        <taxon>Dikarya</taxon>
        <taxon>Ascomycota</taxon>
        <taxon>Saccharomycotina</taxon>
        <taxon>Pichiomycetes</taxon>
        <taxon>Debaryomycetaceae</taxon>
        <taxon>Candida/Lodderomyces clade</taxon>
        <taxon>Candida</taxon>
    </lineage>
</organism>
<sequence length="505" mass="58871">MTKLVISILDHMNIITLLNSLVKQPPEIINLVLAYIPKPFLPIFLDFAPLVPYILPIIIHNVRIQEGYYRSEDPIDFFSSEFYNSPPVFDSMEDLAEMVQKFDVYPKDLEMVNVLGKLAEKFPSKQDERRETTFMVWGHKYKEILHNISSIHILDPVTGSNWNDMSFCLTHRFTLGSITYLSEDLENIMRICPETLQILRLPYYNFAPSDVFLRFYNLKTLEIKNADLRIFNFLPPTTENLIIERLGTLTNFDYESIPILYKLSYLEVGIRHINDFPLVTMKFPNLKLFHIQNSHHLSDFDSLHIPDTINVLKIASCPNLVNYTSLKTFHELRQISVFNVPVSFDLFNSIEYIPNLIEFSFIHSFEYDYSEIYDLDLIKFPKSLRILEFRGNFCIQSWEPPENLQKLSLRGTTFTNGINFKFPINLNNLVMSSTNLSTMDGVQFPPGLRVLEIRENQNLTTMINTNLQQLTRLVDVKILSNQKLSKLDNFNEDLREGVVMVYNNG</sequence>
<dbReference type="Proteomes" id="UP000002037">
    <property type="component" value="Unassembled WGS sequence"/>
</dbReference>
<keyword evidence="2" id="KW-1185">Reference proteome</keyword>
<evidence type="ECO:0008006" key="3">
    <source>
        <dbReference type="Google" id="ProtNLM"/>
    </source>
</evidence>
<dbReference type="OrthoDB" id="4024489at2759"/>
<dbReference type="AlphaFoldDB" id="C5M9Z4"/>
<dbReference type="HOGENOM" id="CLU_038166_0_0_1"/>
<name>C5M9Z4_CANTT</name>
<dbReference type="InterPro" id="IPR032675">
    <property type="entry name" value="LRR_dom_sf"/>
</dbReference>
<evidence type="ECO:0000313" key="2">
    <source>
        <dbReference type="Proteomes" id="UP000002037"/>
    </source>
</evidence>
<dbReference type="KEGG" id="ctp:CTRG_02306"/>
<protein>
    <recommendedName>
        <fullName evidence="3">F-box domain-containing protein</fullName>
    </recommendedName>
</protein>
<dbReference type="GeneID" id="8301747"/>
<accession>C5M9Z4</accession>
<dbReference type="Gene3D" id="3.80.10.10">
    <property type="entry name" value="Ribonuclease Inhibitor"/>
    <property type="match status" value="1"/>
</dbReference>
<reference evidence="1 2" key="1">
    <citation type="journal article" date="2009" name="Nature">
        <title>Evolution of pathogenicity and sexual reproduction in eight Candida genomes.</title>
        <authorList>
            <person name="Butler G."/>
            <person name="Rasmussen M.D."/>
            <person name="Lin M.F."/>
            <person name="Santos M.A."/>
            <person name="Sakthikumar S."/>
            <person name="Munro C.A."/>
            <person name="Rheinbay E."/>
            <person name="Grabherr M."/>
            <person name="Forche A."/>
            <person name="Reedy J.L."/>
            <person name="Agrafioti I."/>
            <person name="Arnaud M.B."/>
            <person name="Bates S."/>
            <person name="Brown A.J."/>
            <person name="Brunke S."/>
            <person name="Costanzo M.C."/>
            <person name="Fitzpatrick D.A."/>
            <person name="de Groot P.W."/>
            <person name="Harris D."/>
            <person name="Hoyer L.L."/>
            <person name="Hube B."/>
            <person name="Klis F.M."/>
            <person name="Kodira C."/>
            <person name="Lennard N."/>
            <person name="Logue M.E."/>
            <person name="Martin R."/>
            <person name="Neiman A.M."/>
            <person name="Nikolaou E."/>
            <person name="Quail M.A."/>
            <person name="Quinn J."/>
            <person name="Santos M.C."/>
            <person name="Schmitzberger F.F."/>
            <person name="Sherlock G."/>
            <person name="Shah P."/>
            <person name="Silverstein K.A."/>
            <person name="Skrzypek M.S."/>
            <person name="Soll D."/>
            <person name="Staggs R."/>
            <person name="Stansfield I."/>
            <person name="Stumpf M.P."/>
            <person name="Sudbery P.E."/>
            <person name="Srikantha T."/>
            <person name="Zeng Q."/>
            <person name="Berman J."/>
            <person name="Berriman M."/>
            <person name="Heitman J."/>
            <person name="Gow N.A."/>
            <person name="Lorenz M.C."/>
            <person name="Birren B.W."/>
            <person name="Kellis M."/>
            <person name="Cuomo C.A."/>
        </authorList>
    </citation>
    <scope>NUCLEOTIDE SEQUENCE [LARGE SCALE GENOMIC DNA]</scope>
    <source>
        <strain evidence="2">ATCC MYA-3404 / T1</strain>
    </source>
</reference>
<dbReference type="RefSeq" id="XP_002548009.1">
    <property type="nucleotide sequence ID" value="XM_002547963.1"/>
</dbReference>
<dbReference type="SUPFAM" id="SSF52058">
    <property type="entry name" value="L domain-like"/>
    <property type="match status" value="1"/>
</dbReference>
<dbReference type="VEuPathDB" id="FungiDB:CTRG_02306"/>